<reference evidence="2" key="1">
    <citation type="submission" date="2020-06" db="EMBL/GenBank/DDBJ databases">
        <title>Draft genomic sequecing of Geomonas sp. Red745.</title>
        <authorList>
            <person name="Itoh H."/>
            <person name="Xu Z.X."/>
            <person name="Ushijima N."/>
            <person name="Masuda Y."/>
            <person name="Shiratori Y."/>
            <person name="Senoo K."/>
        </authorList>
    </citation>
    <scope>NUCLEOTIDE SEQUENCE [LARGE SCALE GENOMIC DNA]</scope>
    <source>
        <strain evidence="2">Red745</strain>
    </source>
</reference>
<gene>
    <name evidence="1" type="ORF">GMLC_10060</name>
</gene>
<dbReference type="EMBL" id="BLXZ01000002">
    <property type="protein sequence ID" value="GFO67427.1"/>
    <property type="molecule type" value="Genomic_DNA"/>
</dbReference>
<dbReference type="RefSeq" id="WP_183359969.1">
    <property type="nucleotide sequence ID" value="NZ_BLXZ01000002.1"/>
</dbReference>
<dbReference type="AlphaFoldDB" id="A0A6V8N6H9"/>
<protein>
    <submittedName>
        <fullName evidence="1">Uncharacterized protein</fullName>
    </submittedName>
</protein>
<evidence type="ECO:0000313" key="2">
    <source>
        <dbReference type="Proteomes" id="UP000587586"/>
    </source>
</evidence>
<proteinExistence type="predicted"/>
<evidence type="ECO:0000313" key="1">
    <source>
        <dbReference type="EMBL" id="GFO67427.1"/>
    </source>
</evidence>
<accession>A0A6V8N6H9</accession>
<organism evidence="1 2">
    <name type="scientific">Geomonas limicola</name>
    <dbReference type="NCBI Taxonomy" id="2740186"/>
    <lineage>
        <taxon>Bacteria</taxon>
        <taxon>Pseudomonadati</taxon>
        <taxon>Thermodesulfobacteriota</taxon>
        <taxon>Desulfuromonadia</taxon>
        <taxon>Geobacterales</taxon>
        <taxon>Geobacteraceae</taxon>
        <taxon>Geomonas</taxon>
    </lineage>
</organism>
<comment type="caution">
    <text evidence="1">The sequence shown here is derived from an EMBL/GenBank/DDBJ whole genome shotgun (WGS) entry which is preliminary data.</text>
</comment>
<name>A0A6V8N6H9_9BACT</name>
<keyword evidence="2" id="KW-1185">Reference proteome</keyword>
<dbReference type="Proteomes" id="UP000587586">
    <property type="component" value="Unassembled WGS sequence"/>
</dbReference>
<sequence>MNRVLRTVELIYFALRPRKLGAQPPYGAEAAARESYDAQGLLEVEPRALGGGIGPMTNSRGELKLFIPGCYALAATAVLFRLKREGFSACTVTIRDGGLLVQGRR</sequence>